<protein>
    <submittedName>
        <fullName evidence="1">Uncharacterized protein</fullName>
    </submittedName>
</protein>
<accession>A0A1Y0AZI7</accession>
<dbReference type="EMBL" id="KY774314">
    <property type="protein sequence ID" value="ART30596.1"/>
    <property type="molecule type" value="Genomic_DNA"/>
</dbReference>
<dbReference type="AlphaFoldDB" id="A0A1Y0AZI7"/>
<gene>
    <name evidence="1" type="ORF">AEK19_MT0323</name>
</gene>
<keyword evidence="1" id="KW-0496">Mitochondrion</keyword>
<sequence length="54" mass="6297">MVLELARRKAIEYHILSGRNKVDCVVSLTPRIDRSTSVKALTEMNCRSRSRSWY</sequence>
<proteinExistence type="predicted"/>
<name>A0A1Y0AZI7_9LAMI</name>
<geneLocation type="mitochondrion" evidence="1"/>
<evidence type="ECO:0000313" key="1">
    <source>
        <dbReference type="EMBL" id="ART30596.1"/>
    </source>
</evidence>
<reference evidence="1" key="1">
    <citation type="submission" date="2017-03" db="EMBL/GenBank/DDBJ databases">
        <title>The mitochondrial genome of the carnivorous plant Utricularia reniformis (Lentibulariaceae): structure, comparative analysis and evolutionary landmarks.</title>
        <authorList>
            <person name="Silva S.R."/>
            <person name="Alvarenga D.O."/>
            <person name="Michael T.P."/>
            <person name="Miranda V.F.O."/>
            <person name="Varani A.M."/>
        </authorList>
    </citation>
    <scope>NUCLEOTIDE SEQUENCE</scope>
</reference>
<organism evidence="1">
    <name type="scientific">Utricularia reniformis</name>
    <dbReference type="NCBI Taxonomy" id="192314"/>
    <lineage>
        <taxon>Eukaryota</taxon>
        <taxon>Viridiplantae</taxon>
        <taxon>Streptophyta</taxon>
        <taxon>Embryophyta</taxon>
        <taxon>Tracheophyta</taxon>
        <taxon>Spermatophyta</taxon>
        <taxon>Magnoliopsida</taxon>
        <taxon>eudicotyledons</taxon>
        <taxon>Gunneridae</taxon>
        <taxon>Pentapetalae</taxon>
        <taxon>asterids</taxon>
        <taxon>lamiids</taxon>
        <taxon>Lamiales</taxon>
        <taxon>Lentibulariaceae</taxon>
        <taxon>Utricularia</taxon>
    </lineage>
</organism>